<dbReference type="PANTHER" id="PTHR48079">
    <property type="entry name" value="PROTEIN YEEZ"/>
    <property type="match status" value="1"/>
</dbReference>
<feature type="domain" description="NAD-dependent epimerase/dehydratase" evidence="1">
    <location>
        <begin position="6"/>
        <end position="216"/>
    </location>
</feature>
<dbReference type="Gene3D" id="3.40.50.720">
    <property type="entry name" value="NAD(P)-binding Rossmann-like Domain"/>
    <property type="match status" value="1"/>
</dbReference>
<dbReference type="Proteomes" id="UP000291088">
    <property type="component" value="Unassembled WGS sequence"/>
</dbReference>
<evidence type="ECO:0000259" key="1">
    <source>
        <dbReference type="Pfam" id="PF01370"/>
    </source>
</evidence>
<reference evidence="2 3" key="1">
    <citation type="submission" date="2019-01" db="EMBL/GenBank/DDBJ databases">
        <authorList>
            <person name="Deng T."/>
        </authorList>
    </citation>
    <scope>NUCLEOTIDE SEQUENCE [LARGE SCALE GENOMIC DNA]</scope>
    <source>
        <strain evidence="2 3">F8825</strain>
    </source>
</reference>
<name>A0A4Q2T1U2_9HYPH</name>
<evidence type="ECO:0000313" key="2">
    <source>
        <dbReference type="EMBL" id="RYC12422.1"/>
    </source>
</evidence>
<organism evidence="2 3">
    <name type="scientific">Ciceribacter ferrooxidans</name>
    <dbReference type="NCBI Taxonomy" id="2509717"/>
    <lineage>
        <taxon>Bacteria</taxon>
        <taxon>Pseudomonadati</taxon>
        <taxon>Pseudomonadota</taxon>
        <taxon>Alphaproteobacteria</taxon>
        <taxon>Hyphomicrobiales</taxon>
        <taxon>Rhizobiaceae</taxon>
        <taxon>Ciceribacter</taxon>
    </lineage>
</organism>
<dbReference type="GO" id="GO:0005737">
    <property type="term" value="C:cytoplasm"/>
    <property type="evidence" value="ECO:0007669"/>
    <property type="project" value="TreeGrafter"/>
</dbReference>
<dbReference type="InterPro" id="IPR001509">
    <property type="entry name" value="Epimerase_deHydtase"/>
</dbReference>
<dbReference type="GO" id="GO:0004029">
    <property type="term" value="F:aldehyde dehydrogenase (NAD+) activity"/>
    <property type="evidence" value="ECO:0007669"/>
    <property type="project" value="TreeGrafter"/>
</dbReference>
<sequence>MSPPTALVLGATGGIGGAMAAKLAGRGYRVRALHRNASAMAARNPSIDWRQGDAMNRADVVRAADGVSLIVHAVNPPGYRDWARLVLPMIDNTIAAAKVAGARILMPGTVYNFGPETFPVLDEESPQRPVTVKGKIRVGLEERLEAAAAGGVPVIIVRAGDFFGPGAGNNWFAQGLVKPGAPLKAITLPGAPGVGHQWAYLPDVAETMMQLVEHADCLPSFARFHMEGVFDTDGLQLAEAIRRVVGKPTLPIRRFPWLFARLASPFVPLFREIMEMRYLWQQPLRMSNRRLVEVLGAEPHTPLDRAVAETLASLGCLPNRQPADGRLLAAAHG</sequence>
<dbReference type="OrthoDB" id="7170465at2"/>
<dbReference type="AlphaFoldDB" id="A0A4Q2T1U2"/>
<keyword evidence="3" id="KW-1185">Reference proteome</keyword>
<proteinExistence type="predicted"/>
<gene>
    <name evidence="2" type="ORF">EUU22_12845</name>
</gene>
<comment type="caution">
    <text evidence="2">The sequence shown here is derived from an EMBL/GenBank/DDBJ whole genome shotgun (WGS) entry which is preliminary data.</text>
</comment>
<dbReference type="SUPFAM" id="SSF51735">
    <property type="entry name" value="NAD(P)-binding Rossmann-fold domains"/>
    <property type="match status" value="1"/>
</dbReference>
<dbReference type="InterPro" id="IPR036291">
    <property type="entry name" value="NAD(P)-bd_dom_sf"/>
</dbReference>
<evidence type="ECO:0000313" key="3">
    <source>
        <dbReference type="Proteomes" id="UP000291088"/>
    </source>
</evidence>
<dbReference type="Pfam" id="PF01370">
    <property type="entry name" value="Epimerase"/>
    <property type="match status" value="1"/>
</dbReference>
<dbReference type="InterPro" id="IPR051783">
    <property type="entry name" value="NAD(P)-dependent_oxidoreduct"/>
</dbReference>
<accession>A0A4Q2T1U2</accession>
<dbReference type="PANTHER" id="PTHR48079:SF6">
    <property type="entry name" value="NAD(P)-BINDING DOMAIN-CONTAINING PROTEIN-RELATED"/>
    <property type="match status" value="1"/>
</dbReference>
<protein>
    <submittedName>
        <fullName evidence="2">NAD-dependent epimerase/dehydratase family protein</fullName>
    </submittedName>
</protein>
<dbReference type="EMBL" id="SDVB01000238">
    <property type="protein sequence ID" value="RYC12422.1"/>
    <property type="molecule type" value="Genomic_DNA"/>
</dbReference>